<protein>
    <submittedName>
        <fullName evidence="7">Sxi1</fullName>
    </submittedName>
</protein>
<feature type="region of interest" description="Disordered" evidence="5">
    <location>
        <begin position="578"/>
        <end position="615"/>
    </location>
</feature>
<dbReference type="SUPFAM" id="SSF46689">
    <property type="entry name" value="Homeodomain-like"/>
    <property type="match status" value="1"/>
</dbReference>
<dbReference type="Pfam" id="PF05920">
    <property type="entry name" value="Homeobox_KN"/>
    <property type="match status" value="1"/>
</dbReference>
<evidence type="ECO:0000256" key="1">
    <source>
        <dbReference type="ARBA" id="ARBA00005800"/>
    </source>
</evidence>
<organism evidence="7">
    <name type="scientific">Kwoniella heveanensis</name>
    <dbReference type="NCBI Taxonomy" id="89924"/>
    <lineage>
        <taxon>Eukaryota</taxon>
        <taxon>Fungi</taxon>
        <taxon>Dikarya</taxon>
        <taxon>Basidiomycota</taxon>
        <taxon>Agaricomycotina</taxon>
        <taxon>Tremellomycetes</taxon>
        <taxon>Tremellales</taxon>
        <taxon>Cryptococcaceae</taxon>
        <taxon>Kwoniella</taxon>
    </lineage>
</organism>
<evidence type="ECO:0000256" key="5">
    <source>
        <dbReference type="SAM" id="MobiDB-lite"/>
    </source>
</evidence>
<sequence>MLRITHTDIVQQLLEIQPAIMGAMCSHGGDSGGGRDMTLEVKELNILIHDLTQMSQADVLDRTTATVAWAVGSNLKVLASDIVALQRKFDDSIDTLTHNIANLSIAGDFAKKRPSPSTPLRSSKRARRLSFPTPSTPPTRCPSPTPSLPDNLVTPSPYNAPFSKKSSSKHKHQEPDHSLIRIWFLHNISYPYPTVSMKEHLASKAGITRAKVDSDLTNFRRRAGWTEIMNEWCGGDRNKMRKLIERVESGKEDEDEELVRRVQAVKEYLTRKEEERVGDWVREDVWPVSLSIIRSSIRLLPYLTVPSPRRRVTALVPSFDLDAATTSLTSSSAKLTKHRSTASLSSLSAMSSVSAVIRPASRSTSTSSATSFESSSSVSDASMVIPGANGNKKRLNPDAAVFVPQKRTAMIASTASTAVSASTSASMSAFNSAYASASASASAASSSISGSVLAPSLTFTTISNDQPATHSRCASGSSPSTTAWQYHPTWTTSDGDSVNTFVHPGTPAPLPTPMQQSRSSPPRHAAVESTMWSTESPLPMLSHMSSSSVLAPVSSSGQVQQHPSWTMPTQCEFEPRLQDGWASASSSAGSSAVFNDRRTVSGVSGRSVSDVSRRL</sequence>
<evidence type="ECO:0000313" key="7">
    <source>
        <dbReference type="EMBL" id="ACZ51528.1"/>
    </source>
</evidence>
<gene>
    <name evidence="7" type="primary">SXI1</name>
</gene>
<dbReference type="GO" id="GO:0003677">
    <property type="term" value="F:DNA binding"/>
    <property type="evidence" value="ECO:0007669"/>
    <property type="project" value="UniProtKB-KW"/>
</dbReference>
<dbReference type="Gene3D" id="1.10.10.60">
    <property type="entry name" value="Homeodomain-like"/>
    <property type="match status" value="1"/>
</dbReference>
<evidence type="ECO:0000256" key="3">
    <source>
        <dbReference type="ARBA" id="ARBA00023155"/>
    </source>
</evidence>
<keyword evidence="2" id="KW-0238">DNA-binding</keyword>
<feature type="compositionally biased region" description="Low complexity" evidence="5">
    <location>
        <begin position="600"/>
        <end position="615"/>
    </location>
</feature>
<dbReference type="VEuPathDB" id="FungiDB:I317_04670"/>
<feature type="region of interest" description="Disordered" evidence="5">
    <location>
        <begin position="110"/>
        <end position="172"/>
    </location>
</feature>
<evidence type="ECO:0000259" key="6">
    <source>
        <dbReference type="Pfam" id="PF05920"/>
    </source>
</evidence>
<accession>D1MBP1</accession>
<keyword evidence="3" id="KW-0371">Homeobox</keyword>
<proteinExistence type="inferred from homology"/>
<dbReference type="GO" id="GO:0006355">
    <property type="term" value="P:regulation of DNA-templated transcription"/>
    <property type="evidence" value="ECO:0007669"/>
    <property type="project" value="InterPro"/>
</dbReference>
<evidence type="ECO:0000256" key="2">
    <source>
        <dbReference type="ARBA" id="ARBA00023125"/>
    </source>
</evidence>
<name>D1MBP1_9TREE</name>
<dbReference type="EMBL" id="GU129947">
    <property type="protein sequence ID" value="ACZ51528.1"/>
    <property type="molecule type" value="Genomic_DNA"/>
</dbReference>
<reference evidence="7" key="1">
    <citation type="submission" date="2009-10" db="EMBL/GenBank/DDBJ databases">
        <title>The Mating Type Locus (MAT) and Sexual Reproduction of Cryptococcus heveanensis: Insights into the Evolution of Sex and Sex-Determining Chromosomal Regions in Fungi.</title>
        <authorList>
            <person name="Metin B."/>
            <person name="Findley K."/>
            <person name="Heitman J."/>
        </authorList>
    </citation>
    <scope>NUCLEOTIDE SEQUENCE</scope>
    <source>
        <strain evidence="7">BCC15000</strain>
    </source>
</reference>
<feature type="region of interest" description="Disordered" evidence="5">
    <location>
        <begin position="463"/>
        <end position="489"/>
    </location>
</feature>
<dbReference type="InterPro" id="IPR009057">
    <property type="entry name" value="Homeodomain-like_sf"/>
</dbReference>
<feature type="compositionally biased region" description="Pro residues" evidence="5">
    <location>
        <begin position="134"/>
        <end position="147"/>
    </location>
</feature>
<dbReference type="AlphaFoldDB" id="D1MBP1"/>
<evidence type="ECO:0000256" key="4">
    <source>
        <dbReference type="ARBA" id="ARBA00023242"/>
    </source>
</evidence>
<comment type="similarity">
    <text evidence="1">Belongs to the TALE/M-ATYP homeobox family.</text>
</comment>
<keyword evidence="4" id="KW-0539">Nucleus</keyword>
<feature type="domain" description="KN homeodomain" evidence="6">
    <location>
        <begin position="183"/>
        <end position="222"/>
    </location>
</feature>
<dbReference type="InterPro" id="IPR008422">
    <property type="entry name" value="KN_HD"/>
</dbReference>
<feature type="region of interest" description="Disordered" evidence="5">
    <location>
        <begin position="503"/>
        <end position="525"/>
    </location>
</feature>
<feature type="compositionally biased region" description="Low complexity" evidence="5">
    <location>
        <begin position="582"/>
        <end position="592"/>
    </location>
</feature>